<feature type="transmembrane region" description="Helical" evidence="7">
    <location>
        <begin position="205"/>
        <end position="223"/>
    </location>
</feature>
<organism evidence="9 10">
    <name type="scientific">Inquilinus ginsengisoli</name>
    <dbReference type="NCBI Taxonomy" id="363840"/>
    <lineage>
        <taxon>Bacteria</taxon>
        <taxon>Pseudomonadati</taxon>
        <taxon>Pseudomonadota</taxon>
        <taxon>Alphaproteobacteria</taxon>
        <taxon>Rhodospirillales</taxon>
        <taxon>Rhodospirillaceae</taxon>
        <taxon>Inquilinus</taxon>
    </lineage>
</organism>
<dbReference type="PANTHER" id="PTHR42718:SF46">
    <property type="entry name" value="BLR6921 PROTEIN"/>
    <property type="match status" value="1"/>
</dbReference>
<protein>
    <submittedName>
        <fullName evidence="9">EmrB/QacA subfamily drug resistance transporter</fullName>
    </submittedName>
</protein>
<feature type="transmembrane region" description="Helical" evidence="7">
    <location>
        <begin position="46"/>
        <end position="72"/>
    </location>
</feature>
<comment type="caution">
    <text evidence="9">The sequence shown here is derived from an EMBL/GenBank/DDBJ whole genome shotgun (WGS) entry which is preliminary data.</text>
</comment>
<dbReference type="PANTHER" id="PTHR42718">
    <property type="entry name" value="MAJOR FACILITATOR SUPERFAMILY MULTIDRUG TRANSPORTER MFSC"/>
    <property type="match status" value="1"/>
</dbReference>
<feature type="transmembrane region" description="Helical" evidence="7">
    <location>
        <begin position="447"/>
        <end position="472"/>
    </location>
</feature>
<keyword evidence="4 7" id="KW-0812">Transmembrane</keyword>
<sequence length="491" mass="50123">MAPTRQGSAAQTSASGLTLGIILACQLMIVLDVTVLYTAMPHIESALHFTLATLSWVQSAYTLGFGGLMLLGARTGDILGRRRVFIAAIALFTLASLAGGLAQSAEGLLIARAVQGIAAAFAAPSTLALMMTSFPEGHERNRAVRLYTAVSGAGGAIGLVLGGLLTDAVSWRWVMFINLPIGLGLLILAPLALRETERHRGRFDLAGALTVTLGSSALVYGLIRAVTDGWADTLTDLSFAAGAVLLATFFWVERRAAQPITPLHLFASAERSGAYAGRILLIGGNLGTFFFLTQYVQTGLGYSALNAGFAFLALVIPQVLMSTYGVRRLLPLVGHRLLLAGGLALAVAGMVGLSRVGVDTSYFPQLAVPLVILGIGTGAAFVPLTTAGISGVAPRDAGAASGLVNTAHQLGGSLGTAVIVAIVGPVGDPAAGPLVDGVASHLAVRSALTHALTVSATASAAFFALALAVALLTMRRAGSLKPAVPSEGRAG</sequence>
<feature type="transmembrane region" description="Helical" evidence="7">
    <location>
        <begin position="337"/>
        <end position="354"/>
    </location>
</feature>
<keyword evidence="3" id="KW-1003">Cell membrane</keyword>
<keyword evidence="2" id="KW-0813">Transport</keyword>
<dbReference type="Pfam" id="PF07690">
    <property type="entry name" value="MFS_1"/>
    <property type="match status" value="1"/>
</dbReference>
<dbReference type="InterPro" id="IPR020846">
    <property type="entry name" value="MFS_dom"/>
</dbReference>
<keyword evidence="5 7" id="KW-1133">Transmembrane helix</keyword>
<feature type="transmembrane region" description="Helical" evidence="7">
    <location>
        <begin position="304"/>
        <end position="325"/>
    </location>
</feature>
<feature type="transmembrane region" description="Helical" evidence="7">
    <location>
        <begin position="410"/>
        <end position="427"/>
    </location>
</feature>
<dbReference type="SUPFAM" id="SSF103473">
    <property type="entry name" value="MFS general substrate transporter"/>
    <property type="match status" value="1"/>
</dbReference>
<evidence type="ECO:0000256" key="2">
    <source>
        <dbReference type="ARBA" id="ARBA00022448"/>
    </source>
</evidence>
<evidence type="ECO:0000256" key="5">
    <source>
        <dbReference type="ARBA" id="ARBA00022989"/>
    </source>
</evidence>
<feature type="transmembrane region" description="Helical" evidence="7">
    <location>
        <begin position="273"/>
        <end position="292"/>
    </location>
</feature>
<dbReference type="CDD" id="cd17321">
    <property type="entry name" value="MFS_MMR_MDR_like"/>
    <property type="match status" value="1"/>
</dbReference>
<keyword evidence="10" id="KW-1185">Reference proteome</keyword>
<dbReference type="PROSITE" id="PS50850">
    <property type="entry name" value="MFS"/>
    <property type="match status" value="1"/>
</dbReference>
<dbReference type="InterPro" id="IPR011701">
    <property type="entry name" value="MFS"/>
</dbReference>
<evidence type="ECO:0000256" key="1">
    <source>
        <dbReference type="ARBA" id="ARBA00004651"/>
    </source>
</evidence>
<keyword evidence="6 7" id="KW-0472">Membrane</keyword>
<evidence type="ECO:0000256" key="6">
    <source>
        <dbReference type="ARBA" id="ARBA00023136"/>
    </source>
</evidence>
<dbReference type="Proteomes" id="UP001262410">
    <property type="component" value="Unassembled WGS sequence"/>
</dbReference>
<comment type="subcellular location">
    <subcellularLocation>
        <location evidence="1">Cell membrane</location>
        <topology evidence="1">Multi-pass membrane protein</topology>
    </subcellularLocation>
</comment>
<feature type="transmembrane region" description="Helical" evidence="7">
    <location>
        <begin position="21"/>
        <end position="40"/>
    </location>
</feature>
<reference evidence="9 10" key="1">
    <citation type="submission" date="2023-07" db="EMBL/GenBank/DDBJ databases">
        <title>Sorghum-associated microbial communities from plants grown in Nebraska, USA.</title>
        <authorList>
            <person name="Schachtman D."/>
        </authorList>
    </citation>
    <scope>NUCLEOTIDE SEQUENCE [LARGE SCALE GENOMIC DNA]</scope>
    <source>
        <strain evidence="9 10">584</strain>
    </source>
</reference>
<evidence type="ECO:0000256" key="3">
    <source>
        <dbReference type="ARBA" id="ARBA00022475"/>
    </source>
</evidence>
<evidence type="ECO:0000256" key="7">
    <source>
        <dbReference type="SAM" id="Phobius"/>
    </source>
</evidence>
<evidence type="ECO:0000256" key="4">
    <source>
        <dbReference type="ARBA" id="ARBA00022692"/>
    </source>
</evidence>
<dbReference type="Gene3D" id="1.20.1720.10">
    <property type="entry name" value="Multidrug resistance protein D"/>
    <property type="match status" value="1"/>
</dbReference>
<feature type="transmembrane region" description="Helical" evidence="7">
    <location>
        <begin position="84"/>
        <end position="103"/>
    </location>
</feature>
<dbReference type="InterPro" id="IPR036259">
    <property type="entry name" value="MFS_trans_sf"/>
</dbReference>
<evidence type="ECO:0000259" key="8">
    <source>
        <dbReference type="PROSITE" id="PS50850"/>
    </source>
</evidence>
<feature type="transmembrane region" description="Helical" evidence="7">
    <location>
        <begin position="109"/>
        <end position="132"/>
    </location>
</feature>
<accession>A0ABU1JZC8</accession>
<name>A0ABU1JZC8_9PROT</name>
<feature type="transmembrane region" description="Helical" evidence="7">
    <location>
        <begin position="171"/>
        <end position="193"/>
    </location>
</feature>
<feature type="transmembrane region" description="Helical" evidence="7">
    <location>
        <begin position="366"/>
        <end position="389"/>
    </location>
</feature>
<feature type="transmembrane region" description="Helical" evidence="7">
    <location>
        <begin position="144"/>
        <end position="165"/>
    </location>
</feature>
<evidence type="ECO:0000313" key="9">
    <source>
        <dbReference type="EMBL" id="MDR6293977.1"/>
    </source>
</evidence>
<evidence type="ECO:0000313" key="10">
    <source>
        <dbReference type="Proteomes" id="UP001262410"/>
    </source>
</evidence>
<dbReference type="PROSITE" id="PS51257">
    <property type="entry name" value="PROKAR_LIPOPROTEIN"/>
    <property type="match status" value="1"/>
</dbReference>
<dbReference type="Gene3D" id="1.20.1250.20">
    <property type="entry name" value="MFS general substrate transporter like domains"/>
    <property type="match status" value="1"/>
</dbReference>
<gene>
    <name evidence="9" type="ORF">E9232_006531</name>
</gene>
<feature type="domain" description="Major facilitator superfamily (MFS) profile" evidence="8">
    <location>
        <begin position="18"/>
        <end position="478"/>
    </location>
</feature>
<dbReference type="RefSeq" id="WP_309801393.1">
    <property type="nucleotide sequence ID" value="NZ_JAVDPW010000015.1"/>
</dbReference>
<dbReference type="EMBL" id="JAVDPW010000015">
    <property type="protein sequence ID" value="MDR6293977.1"/>
    <property type="molecule type" value="Genomic_DNA"/>
</dbReference>
<feature type="transmembrane region" description="Helical" evidence="7">
    <location>
        <begin position="229"/>
        <end position="252"/>
    </location>
</feature>
<proteinExistence type="predicted"/>